<dbReference type="PROSITE" id="PS50144">
    <property type="entry name" value="MATH"/>
    <property type="match status" value="1"/>
</dbReference>
<dbReference type="InterPro" id="IPR045005">
    <property type="entry name" value="BPM1-6"/>
</dbReference>
<name>A0A9Q0CB41_9POAL</name>
<evidence type="ECO:0000313" key="6">
    <source>
        <dbReference type="Proteomes" id="UP001151287"/>
    </source>
</evidence>
<evidence type="ECO:0000259" key="3">
    <source>
        <dbReference type="PROSITE" id="PS50097"/>
    </source>
</evidence>
<protein>
    <submittedName>
        <fullName evidence="5">Uncharacterized protein</fullName>
    </submittedName>
</protein>
<dbReference type="PANTHER" id="PTHR26379">
    <property type="entry name" value="BTB/POZ AND MATH DOMAIN-CONTAINING PROTEIN 1"/>
    <property type="match status" value="1"/>
</dbReference>
<evidence type="ECO:0000256" key="2">
    <source>
        <dbReference type="ARBA" id="ARBA00010846"/>
    </source>
</evidence>
<comment type="similarity">
    <text evidence="2">Belongs to the Tdpoz family.</text>
</comment>
<dbReference type="Gene3D" id="3.30.710.10">
    <property type="entry name" value="Potassium Channel Kv1.1, Chain A"/>
    <property type="match status" value="1"/>
</dbReference>
<dbReference type="Proteomes" id="UP001151287">
    <property type="component" value="Unassembled WGS sequence"/>
</dbReference>
<dbReference type="Pfam" id="PF00651">
    <property type="entry name" value="BTB"/>
    <property type="match status" value="1"/>
</dbReference>
<dbReference type="Pfam" id="PF24570">
    <property type="entry name" value="BACK_BPM_SPOP"/>
    <property type="match status" value="1"/>
</dbReference>
<dbReference type="InterPro" id="IPR002083">
    <property type="entry name" value="MATH/TRAF_dom"/>
</dbReference>
<comment type="caution">
    <text evidence="5">The sequence shown here is derived from an EMBL/GenBank/DDBJ whole genome shotgun (WGS) entry which is preliminary data.</text>
</comment>
<dbReference type="InterPro" id="IPR000210">
    <property type="entry name" value="BTB/POZ_dom"/>
</dbReference>
<evidence type="ECO:0000259" key="4">
    <source>
        <dbReference type="PROSITE" id="PS50144"/>
    </source>
</evidence>
<gene>
    <name evidence="5" type="ORF">LUZ63_014687</name>
</gene>
<comment type="pathway">
    <text evidence="1">Protein modification; protein ubiquitination.</text>
</comment>
<dbReference type="PANTHER" id="PTHR26379:SF187">
    <property type="entry name" value="OS07G0655300 PROTEIN"/>
    <property type="match status" value="1"/>
</dbReference>
<dbReference type="InterPro" id="IPR008974">
    <property type="entry name" value="TRAF-like"/>
</dbReference>
<feature type="domain" description="MATH" evidence="4">
    <location>
        <begin position="20"/>
        <end position="145"/>
    </location>
</feature>
<dbReference type="Gene3D" id="2.60.210.10">
    <property type="entry name" value="Apoptosis, Tumor Necrosis Factor Receptor Associated Protein 2, Chain A"/>
    <property type="match status" value="1"/>
</dbReference>
<proteinExistence type="inferred from homology"/>
<dbReference type="Gene3D" id="1.25.40.420">
    <property type="match status" value="1"/>
</dbReference>
<organism evidence="5 6">
    <name type="scientific">Rhynchospora breviuscula</name>
    <dbReference type="NCBI Taxonomy" id="2022672"/>
    <lineage>
        <taxon>Eukaryota</taxon>
        <taxon>Viridiplantae</taxon>
        <taxon>Streptophyta</taxon>
        <taxon>Embryophyta</taxon>
        <taxon>Tracheophyta</taxon>
        <taxon>Spermatophyta</taxon>
        <taxon>Magnoliopsida</taxon>
        <taxon>Liliopsida</taxon>
        <taxon>Poales</taxon>
        <taxon>Cyperaceae</taxon>
        <taxon>Cyperoideae</taxon>
        <taxon>Rhynchosporeae</taxon>
        <taxon>Rhynchospora</taxon>
    </lineage>
</organism>
<dbReference type="SMART" id="SM00225">
    <property type="entry name" value="BTB"/>
    <property type="match status" value="1"/>
</dbReference>
<evidence type="ECO:0000313" key="5">
    <source>
        <dbReference type="EMBL" id="KAJ1690532.1"/>
    </source>
</evidence>
<dbReference type="SMART" id="SM00061">
    <property type="entry name" value="MATH"/>
    <property type="match status" value="1"/>
</dbReference>
<dbReference type="GO" id="GO:0016567">
    <property type="term" value="P:protein ubiquitination"/>
    <property type="evidence" value="ECO:0007669"/>
    <property type="project" value="InterPro"/>
</dbReference>
<evidence type="ECO:0000256" key="1">
    <source>
        <dbReference type="ARBA" id="ARBA00004906"/>
    </source>
</evidence>
<dbReference type="InterPro" id="IPR056423">
    <property type="entry name" value="BACK_BPM_SPOP"/>
</dbReference>
<dbReference type="InterPro" id="IPR011333">
    <property type="entry name" value="SKP1/BTB/POZ_sf"/>
</dbReference>
<dbReference type="SUPFAM" id="SSF54695">
    <property type="entry name" value="POZ domain"/>
    <property type="match status" value="1"/>
</dbReference>
<sequence length="358" mass="41006">MATPSLESQSLATIKRLTHQIEIEFNYSEAKHLLMGQYITSPTFSVEGHDWALLFYPHGDLSEENKGTHISLFLKFLSEMKEVQAKFSFRIHDKRGKYLTKGNPLVCTFTSHPSNSDWGFSKFYSTYDLENHFWTIGMLVISISVHISILSAVREIDDCSGGLCDHIKTFWRRGERFDVNFQVEEERISAHRFMLAARSPVFEAELYGSMIEAKSSCIMIKDMKAQVFKALLHFIYTDNFEGHELKDLSVELVQDLFVAADRYALEMLKVQCQQRLSVALCVDTALSTLILAERHSSAWLKEKCLEFASKSENFTELALTEEYVQMMQSFPSLLVELRQKVKNSSDSVNNVAKKQKTG</sequence>
<dbReference type="PROSITE" id="PS50097">
    <property type="entry name" value="BTB"/>
    <property type="match status" value="1"/>
</dbReference>
<dbReference type="AlphaFoldDB" id="A0A9Q0CB41"/>
<dbReference type="Pfam" id="PF22486">
    <property type="entry name" value="MATH_2"/>
    <property type="match status" value="1"/>
</dbReference>
<feature type="domain" description="BTB" evidence="3">
    <location>
        <begin position="177"/>
        <end position="244"/>
    </location>
</feature>
<accession>A0A9Q0CB41</accession>
<dbReference type="OrthoDB" id="630970at2759"/>
<dbReference type="SUPFAM" id="SSF49599">
    <property type="entry name" value="TRAF domain-like"/>
    <property type="match status" value="1"/>
</dbReference>
<keyword evidence="6" id="KW-1185">Reference proteome</keyword>
<dbReference type="EMBL" id="JAMQYH010000004">
    <property type="protein sequence ID" value="KAJ1690532.1"/>
    <property type="molecule type" value="Genomic_DNA"/>
</dbReference>
<dbReference type="CDD" id="cd00121">
    <property type="entry name" value="MATH"/>
    <property type="match status" value="1"/>
</dbReference>
<reference evidence="5" key="1">
    <citation type="journal article" date="2022" name="Cell">
        <title>Repeat-based holocentromeres influence genome architecture and karyotype evolution.</title>
        <authorList>
            <person name="Hofstatter P.G."/>
            <person name="Thangavel G."/>
            <person name="Lux T."/>
            <person name="Neumann P."/>
            <person name="Vondrak T."/>
            <person name="Novak P."/>
            <person name="Zhang M."/>
            <person name="Costa L."/>
            <person name="Castellani M."/>
            <person name="Scott A."/>
            <person name="Toegelov H."/>
            <person name="Fuchs J."/>
            <person name="Mata-Sucre Y."/>
            <person name="Dias Y."/>
            <person name="Vanzela A.L.L."/>
            <person name="Huettel B."/>
            <person name="Almeida C.C.S."/>
            <person name="Simkova H."/>
            <person name="Souza G."/>
            <person name="Pedrosa-Harand A."/>
            <person name="Macas J."/>
            <person name="Mayer K.F.X."/>
            <person name="Houben A."/>
            <person name="Marques A."/>
        </authorList>
    </citation>
    <scope>NUCLEOTIDE SEQUENCE</scope>
    <source>
        <strain evidence="5">RhyBre1mFocal</strain>
    </source>
</reference>